<dbReference type="GO" id="GO:0045047">
    <property type="term" value="P:protein targeting to ER"/>
    <property type="evidence" value="ECO:0007669"/>
    <property type="project" value="TreeGrafter"/>
</dbReference>
<protein>
    <recommendedName>
        <fullName evidence="8 10">Signal peptidase complex subunit 3</fullName>
    </recommendedName>
</protein>
<dbReference type="Proteomes" id="UP000582659">
    <property type="component" value="Unassembled WGS sequence"/>
</dbReference>
<evidence type="ECO:0000256" key="1">
    <source>
        <dbReference type="ARBA" id="ARBA00004648"/>
    </source>
</evidence>
<evidence type="ECO:0000256" key="6">
    <source>
        <dbReference type="ARBA" id="ARBA00022989"/>
    </source>
</evidence>
<comment type="similarity">
    <text evidence="2 10">Belongs to the SPCS3 family.</text>
</comment>
<evidence type="ECO:0000313" key="13">
    <source>
        <dbReference type="EMBL" id="CAG9113264.1"/>
    </source>
</evidence>
<dbReference type="SMR" id="A0A1I7RQT6"/>
<reference evidence="16" key="1">
    <citation type="submission" date="2016-11" db="UniProtKB">
        <authorList>
            <consortium name="WormBaseParasite"/>
        </authorList>
    </citation>
    <scope>IDENTIFICATION</scope>
</reference>
<evidence type="ECO:0000256" key="2">
    <source>
        <dbReference type="ARBA" id="ARBA00009289"/>
    </source>
</evidence>
<evidence type="ECO:0000256" key="11">
    <source>
        <dbReference type="SAM" id="SignalP"/>
    </source>
</evidence>
<keyword evidence="7 10" id="KW-0472">Membrane</keyword>
<evidence type="ECO:0000313" key="15">
    <source>
        <dbReference type="Proteomes" id="UP000659654"/>
    </source>
</evidence>
<evidence type="ECO:0000256" key="3">
    <source>
        <dbReference type="ARBA" id="ARBA00022692"/>
    </source>
</evidence>
<keyword evidence="5" id="KW-0735">Signal-anchor</keyword>
<dbReference type="Proteomes" id="UP000659654">
    <property type="component" value="Unassembled WGS sequence"/>
</dbReference>
<keyword evidence="4 10" id="KW-0256">Endoplasmic reticulum</keyword>
<evidence type="ECO:0000313" key="12">
    <source>
        <dbReference type="EMBL" id="CAD5224501.1"/>
    </source>
</evidence>
<proteinExistence type="inferred from homology"/>
<dbReference type="WBParaSite" id="BXY_0308100.1">
    <property type="protein sequence ID" value="BXY_0308100.1"/>
    <property type="gene ID" value="BXY_0308100"/>
</dbReference>
<evidence type="ECO:0000313" key="16">
    <source>
        <dbReference type="WBParaSite" id="BXY_0308100.1"/>
    </source>
</evidence>
<dbReference type="GO" id="GO:0006465">
    <property type="term" value="P:signal peptide processing"/>
    <property type="evidence" value="ECO:0007669"/>
    <property type="project" value="UniProtKB-UniRule"/>
</dbReference>
<evidence type="ECO:0000256" key="5">
    <source>
        <dbReference type="ARBA" id="ARBA00022968"/>
    </source>
</evidence>
<dbReference type="OrthoDB" id="10261524at2759"/>
<dbReference type="EMBL" id="CAJFDI010000004">
    <property type="protein sequence ID" value="CAD5224501.1"/>
    <property type="molecule type" value="Genomic_DNA"/>
</dbReference>
<feature type="chain" id="PRO_5035359302" description="Signal peptidase complex subunit 3" evidence="11">
    <location>
        <begin position="21"/>
        <end position="175"/>
    </location>
</feature>
<dbReference type="Pfam" id="PF04573">
    <property type="entry name" value="SPC22"/>
    <property type="match status" value="1"/>
</dbReference>
<dbReference type="EMBL" id="CAJFCV020000004">
    <property type="protein sequence ID" value="CAG9113264.1"/>
    <property type="molecule type" value="Genomic_DNA"/>
</dbReference>
<evidence type="ECO:0000313" key="14">
    <source>
        <dbReference type="Proteomes" id="UP000095284"/>
    </source>
</evidence>
<accession>A0A1I7RQT6</accession>
<dbReference type="Proteomes" id="UP000095284">
    <property type="component" value="Unplaced"/>
</dbReference>
<keyword evidence="6" id="KW-1133">Transmembrane helix</keyword>
<dbReference type="GO" id="GO:0005787">
    <property type="term" value="C:signal peptidase complex"/>
    <property type="evidence" value="ECO:0007669"/>
    <property type="project" value="UniProtKB-UniRule"/>
</dbReference>
<dbReference type="AlphaFoldDB" id="A0A1I7RQT6"/>
<organism evidence="14 16">
    <name type="scientific">Bursaphelenchus xylophilus</name>
    <name type="common">Pinewood nematode worm</name>
    <name type="synonym">Aphelenchoides xylophilus</name>
    <dbReference type="NCBI Taxonomy" id="6326"/>
    <lineage>
        <taxon>Eukaryota</taxon>
        <taxon>Metazoa</taxon>
        <taxon>Ecdysozoa</taxon>
        <taxon>Nematoda</taxon>
        <taxon>Chromadorea</taxon>
        <taxon>Rhabditida</taxon>
        <taxon>Tylenchina</taxon>
        <taxon>Tylenchomorpha</taxon>
        <taxon>Aphelenchoidea</taxon>
        <taxon>Aphelenchoididae</taxon>
        <taxon>Bursaphelenchus</taxon>
    </lineage>
</organism>
<evidence type="ECO:0000256" key="4">
    <source>
        <dbReference type="ARBA" id="ARBA00022824"/>
    </source>
</evidence>
<feature type="signal peptide" evidence="11">
    <location>
        <begin position="1"/>
        <end position="20"/>
    </location>
</feature>
<comment type="function">
    <text evidence="9">Essential component of the signal peptidase complex (SPC) which catalyzes the cleavage of N-terminal signal sequences from nascent proteins as they are translocated into the lumen of the endoplasmic reticulum. Essential for the SPC catalytic activity, possibly by stabilizing and positioning the active center of the complex close to the lumenal surface.</text>
</comment>
<keyword evidence="11" id="KW-0732">Signal</keyword>
<keyword evidence="15" id="KW-1185">Reference proteome</keyword>
<keyword evidence="3" id="KW-0812">Transmembrane</keyword>
<gene>
    <name evidence="12" type="ORF">BXYJ_LOCUS8075</name>
</gene>
<dbReference type="InterPro" id="IPR007653">
    <property type="entry name" value="SPC3"/>
</dbReference>
<reference evidence="13" key="2">
    <citation type="submission" date="2020-08" db="EMBL/GenBank/DDBJ databases">
        <authorList>
            <person name="Kikuchi T."/>
        </authorList>
    </citation>
    <scope>NUCLEOTIDE SEQUENCE</scope>
    <source>
        <strain evidence="12">Ka4C1</strain>
    </source>
</reference>
<evidence type="ECO:0000256" key="7">
    <source>
        <dbReference type="ARBA" id="ARBA00023136"/>
    </source>
</evidence>
<dbReference type="PIRSF" id="PIRSF016089">
    <property type="entry name" value="SPC22"/>
    <property type="match status" value="1"/>
</dbReference>
<evidence type="ECO:0000256" key="8">
    <source>
        <dbReference type="ARBA" id="ARBA00029556"/>
    </source>
</evidence>
<name>A0A1I7RQT6_BURXY</name>
<evidence type="ECO:0000256" key="9">
    <source>
        <dbReference type="ARBA" id="ARBA00046080"/>
    </source>
</evidence>
<comment type="subcellular location">
    <subcellularLocation>
        <location evidence="1">Endoplasmic reticulum membrane</location>
        <topology evidence="1">Single-pass type II membrane protein</topology>
    </subcellularLocation>
</comment>
<dbReference type="eggNOG" id="KOG3372">
    <property type="taxonomic scope" value="Eukaryota"/>
</dbReference>
<dbReference type="PANTHER" id="PTHR12804:SF0">
    <property type="entry name" value="SIGNAL PEPTIDASE COMPLEX SUBUNIT 3"/>
    <property type="match status" value="1"/>
</dbReference>
<sequence length="175" mass="20150">MHSFLSRLNALFTFLSSVLAAATALVFIQTLFLNYTVPIDVKVENVKLKPIRDVTGKSDIATAGFHLHADLTPIFNWNVRLAYVWLQAEYATEERPINQLIIWDTYLKRFEDTVLNRKIAKPPISNQFVDYGNNLRGRNVTFTLHWTVVPNAGWLRNVLDQEGSTSVRLPLEYNW</sequence>
<evidence type="ECO:0000256" key="10">
    <source>
        <dbReference type="PIRNR" id="PIRNR016089"/>
    </source>
</evidence>
<dbReference type="PANTHER" id="PTHR12804">
    <property type="entry name" value="MICROSOMAL SIGNAL PEPTIDASE 23 KD SUBUNIT SPC22/23"/>
    <property type="match status" value="1"/>
</dbReference>